<organism evidence="3 4">
    <name type="scientific">Actinomycetospora termitidis</name>
    <dbReference type="NCBI Taxonomy" id="3053470"/>
    <lineage>
        <taxon>Bacteria</taxon>
        <taxon>Bacillati</taxon>
        <taxon>Actinomycetota</taxon>
        <taxon>Actinomycetes</taxon>
        <taxon>Pseudonocardiales</taxon>
        <taxon>Pseudonocardiaceae</taxon>
        <taxon>Actinomycetospora</taxon>
    </lineage>
</organism>
<gene>
    <name evidence="3" type="ORF">QRT03_03245</name>
</gene>
<reference evidence="3 4" key="1">
    <citation type="submission" date="2023-06" db="EMBL/GenBank/DDBJ databases">
        <title>Actinomycetospora Odt1-22.</title>
        <authorList>
            <person name="Supong K."/>
        </authorList>
    </citation>
    <scope>NUCLEOTIDE SEQUENCE [LARGE SCALE GENOMIC DNA]</scope>
    <source>
        <strain evidence="3 4">Odt1-22</strain>
    </source>
</reference>
<comment type="caution">
    <text evidence="3">The sequence shown here is derived from an EMBL/GenBank/DDBJ whole genome shotgun (WGS) entry which is preliminary data.</text>
</comment>
<sequence length="392" mass="42012">MTLPPVLLQPEFLPLWQHVSATLDRRGLHDRGWVSLPDGLPPAVRARLRELVPGRSTRRLDLAQLDRALDRHGADLLTLLVAAGCSPTGRREARDADRDRRARRDGALVDAARASLGEQPWVTAWVEVVRPGLPDDEAARAAVDTVARVLAVAGEPGPRSRAEVAAQALGDAHELDRGTPSRRLVGQALACRSGRDRWDDPALWEDAGLPGDLVATPVLTWGLPLLGGGLAAATRAATGAGAPSYLSTLNLRDLAVDVPPGTVVLGVENPRLLEAAVQRGLDVPMLCTLGNPTTAPLTLIRALLEAGAEVRHHGDFDPAGVAITARLAQLGVVPWHMTAADYRQALTPDLRRFTDPVPPTPWDPELQRAMTEHGRAVDEERVMDELLASIDG</sequence>
<protein>
    <submittedName>
        <fullName evidence="3">DUF2399 domain-containing protein</fullName>
    </submittedName>
</protein>
<evidence type="ECO:0000313" key="4">
    <source>
        <dbReference type="Proteomes" id="UP001231924"/>
    </source>
</evidence>
<accession>A0ABT7M2R6</accession>
<dbReference type="Pfam" id="PF09664">
    <property type="entry name" value="DUF2399"/>
    <property type="match status" value="1"/>
</dbReference>
<name>A0ABT7M2R6_9PSEU</name>
<keyword evidence="4" id="KW-1185">Reference proteome</keyword>
<feature type="domain" description="DUF2399" evidence="1">
    <location>
        <begin position="248"/>
        <end position="389"/>
    </location>
</feature>
<evidence type="ECO:0000259" key="1">
    <source>
        <dbReference type="Pfam" id="PF09664"/>
    </source>
</evidence>
<dbReference type="InterPro" id="IPR024466">
    <property type="entry name" value="CHP02679_N"/>
</dbReference>
<dbReference type="EMBL" id="JASVWF010000001">
    <property type="protein sequence ID" value="MDL5154959.1"/>
    <property type="molecule type" value="Genomic_DNA"/>
</dbReference>
<proteinExistence type="predicted"/>
<dbReference type="Proteomes" id="UP001231924">
    <property type="component" value="Unassembled WGS sequence"/>
</dbReference>
<feature type="domain" description="Conserved hypothetical protein CHP02679 N terminus" evidence="2">
    <location>
        <begin position="48"/>
        <end position="224"/>
    </location>
</feature>
<evidence type="ECO:0000313" key="3">
    <source>
        <dbReference type="EMBL" id="MDL5154959.1"/>
    </source>
</evidence>
<dbReference type="InterPro" id="IPR024465">
    <property type="entry name" value="DUF2399"/>
</dbReference>
<evidence type="ECO:0000259" key="2">
    <source>
        <dbReference type="Pfam" id="PF11796"/>
    </source>
</evidence>
<dbReference type="Pfam" id="PF11796">
    <property type="entry name" value="DUF3323"/>
    <property type="match status" value="1"/>
</dbReference>